<keyword evidence="6" id="KW-0472">Membrane</keyword>
<organism evidence="9 10">
    <name type="scientific">Canis lupus familiaris</name>
    <name type="common">Dog</name>
    <name type="synonym">Canis familiaris</name>
    <dbReference type="NCBI Taxonomy" id="9615"/>
    <lineage>
        <taxon>Eukaryota</taxon>
        <taxon>Metazoa</taxon>
        <taxon>Chordata</taxon>
        <taxon>Craniata</taxon>
        <taxon>Vertebrata</taxon>
        <taxon>Euteleostomi</taxon>
        <taxon>Mammalia</taxon>
        <taxon>Eutheria</taxon>
        <taxon>Laurasiatheria</taxon>
        <taxon>Carnivora</taxon>
        <taxon>Caniformia</taxon>
        <taxon>Canidae</taxon>
        <taxon>Canis</taxon>
    </lineage>
</organism>
<name>A0A8P0T6H4_CANLF</name>
<comment type="subcellular location">
    <subcellularLocation>
        <location evidence="1">Mitochondrion inner membrane</location>
        <topology evidence="1">Single-pass membrane protein</topology>
    </subcellularLocation>
</comment>
<keyword evidence="8" id="KW-0732">Signal</keyword>
<evidence type="ECO:0000256" key="6">
    <source>
        <dbReference type="ARBA" id="ARBA00023136"/>
    </source>
</evidence>
<keyword evidence="3" id="KW-0999">Mitochondrion inner membrane</keyword>
<dbReference type="Proteomes" id="UP000002254">
    <property type="component" value="Chromosome 7"/>
</dbReference>
<evidence type="ECO:0000256" key="1">
    <source>
        <dbReference type="ARBA" id="ARBA00004434"/>
    </source>
</evidence>
<dbReference type="Pfam" id="PF14990">
    <property type="entry name" value="DUF4516"/>
    <property type="match status" value="1"/>
</dbReference>
<evidence type="ECO:0000256" key="8">
    <source>
        <dbReference type="SAM" id="SignalP"/>
    </source>
</evidence>
<dbReference type="PANTHER" id="PTHR28492">
    <property type="entry name" value="HYPOTHETICAL PROTEIN LOC691921"/>
    <property type="match status" value="1"/>
</dbReference>
<dbReference type="AlphaFoldDB" id="A0A8P0T6H4"/>
<feature type="signal peptide" evidence="8">
    <location>
        <begin position="1"/>
        <end position="25"/>
    </location>
</feature>
<evidence type="ECO:0000256" key="3">
    <source>
        <dbReference type="ARBA" id="ARBA00022792"/>
    </source>
</evidence>
<accession>A0A8P0T6H4</accession>
<reference evidence="9 10" key="1">
    <citation type="journal article" date="2005" name="Nature">
        <title>Genome sequence, comparative analysis and haplotype structure of the domestic dog.</title>
        <authorList>
            <consortium name="Broad Sequencing Platform"/>
            <person name="Lindblad-Toh K."/>
            <person name="Wade C.M."/>
            <person name="Mikkelsen T.S."/>
            <person name="Karlsson E.K."/>
            <person name="Jaffe D.B."/>
            <person name="Kamal M."/>
            <person name="Clamp M."/>
            <person name="Chang J.L."/>
            <person name="Kulbokas E.J. III"/>
            <person name="Zody M.C."/>
            <person name="Mauceli E."/>
            <person name="Xie X."/>
            <person name="Breen M."/>
            <person name="Wayne R.K."/>
            <person name="Ostrander E.A."/>
            <person name="Ponting C.P."/>
            <person name="Galibert F."/>
            <person name="Smith D.R."/>
            <person name="DeJong P.J."/>
            <person name="Kirkness E."/>
            <person name="Alvarez P."/>
            <person name="Biagi T."/>
            <person name="Brockman W."/>
            <person name="Butler J."/>
            <person name="Chin C.W."/>
            <person name="Cook A."/>
            <person name="Cuff J."/>
            <person name="Daly M.J."/>
            <person name="DeCaprio D."/>
            <person name="Gnerre S."/>
            <person name="Grabherr M."/>
            <person name="Kellis M."/>
            <person name="Kleber M."/>
            <person name="Bardeleben C."/>
            <person name="Goodstadt L."/>
            <person name="Heger A."/>
            <person name="Hitte C."/>
            <person name="Kim L."/>
            <person name="Koepfli K.P."/>
            <person name="Parker H.G."/>
            <person name="Pollinger J.P."/>
            <person name="Searle S.M."/>
            <person name="Sutter N.B."/>
            <person name="Thomas R."/>
            <person name="Webber C."/>
            <person name="Baldwin J."/>
            <person name="Abebe A."/>
            <person name="Abouelleil A."/>
            <person name="Aftuck L."/>
            <person name="Ait-Zahra M."/>
            <person name="Aldredge T."/>
            <person name="Allen N."/>
            <person name="An P."/>
            <person name="Anderson S."/>
            <person name="Antoine C."/>
            <person name="Arachchi H."/>
            <person name="Aslam A."/>
            <person name="Ayotte L."/>
            <person name="Bachantsang P."/>
            <person name="Barry A."/>
            <person name="Bayul T."/>
            <person name="Benamara M."/>
            <person name="Berlin A."/>
            <person name="Bessette D."/>
            <person name="Blitshteyn B."/>
            <person name="Bloom T."/>
            <person name="Blye J."/>
            <person name="Boguslavskiy L."/>
            <person name="Bonnet C."/>
            <person name="Boukhgalter B."/>
            <person name="Brown A."/>
            <person name="Cahill P."/>
            <person name="Calixte N."/>
            <person name="Camarata J."/>
            <person name="Cheshatsang Y."/>
            <person name="Chu J."/>
            <person name="Citroen M."/>
            <person name="Collymore A."/>
            <person name="Cooke P."/>
            <person name="Dawoe T."/>
            <person name="Daza R."/>
            <person name="Decktor K."/>
            <person name="DeGray S."/>
            <person name="Dhargay N."/>
            <person name="Dooley K."/>
            <person name="Dooley K."/>
            <person name="Dorje P."/>
            <person name="Dorjee K."/>
            <person name="Dorris L."/>
            <person name="Duffey N."/>
            <person name="Dupes A."/>
            <person name="Egbiremolen O."/>
            <person name="Elong R."/>
            <person name="Falk J."/>
            <person name="Farina A."/>
            <person name="Faro S."/>
            <person name="Ferguson D."/>
            <person name="Ferreira P."/>
            <person name="Fisher S."/>
            <person name="FitzGerald M."/>
            <person name="Foley K."/>
            <person name="Foley C."/>
            <person name="Franke A."/>
            <person name="Friedrich D."/>
            <person name="Gage D."/>
            <person name="Garber M."/>
            <person name="Gearin G."/>
            <person name="Giannoukos G."/>
            <person name="Goode T."/>
            <person name="Goyette A."/>
            <person name="Graham J."/>
            <person name="Grandbois E."/>
            <person name="Gyaltsen K."/>
            <person name="Hafez N."/>
            <person name="Hagopian D."/>
            <person name="Hagos B."/>
            <person name="Hall J."/>
            <person name="Healy C."/>
            <person name="Hegarty R."/>
            <person name="Honan T."/>
            <person name="Horn A."/>
            <person name="Houde N."/>
            <person name="Hughes L."/>
            <person name="Hunnicutt L."/>
            <person name="Husby M."/>
            <person name="Jester B."/>
            <person name="Jones C."/>
            <person name="Kamat A."/>
            <person name="Kanga B."/>
            <person name="Kells C."/>
            <person name="Khazanovich D."/>
            <person name="Kieu A.C."/>
            <person name="Kisner P."/>
            <person name="Kumar M."/>
            <person name="Lance K."/>
            <person name="Landers T."/>
            <person name="Lara M."/>
            <person name="Lee W."/>
            <person name="Leger J.P."/>
            <person name="Lennon N."/>
            <person name="Leuper L."/>
            <person name="LeVine S."/>
            <person name="Liu J."/>
            <person name="Liu X."/>
            <person name="Lokyitsang Y."/>
            <person name="Lokyitsang T."/>
            <person name="Lui A."/>
            <person name="Macdonald J."/>
            <person name="Major J."/>
            <person name="Marabella R."/>
            <person name="Maru K."/>
            <person name="Matthews C."/>
            <person name="McDonough S."/>
            <person name="Mehta T."/>
            <person name="Meldrim J."/>
            <person name="Melnikov A."/>
            <person name="Meneus L."/>
            <person name="Mihalev A."/>
            <person name="Mihova T."/>
            <person name="Miller K."/>
            <person name="Mittelman R."/>
            <person name="Mlenga V."/>
            <person name="Mulrain L."/>
            <person name="Munson G."/>
            <person name="Navidi A."/>
            <person name="Naylor J."/>
            <person name="Nguyen T."/>
            <person name="Nguyen N."/>
            <person name="Nguyen C."/>
            <person name="Nguyen T."/>
            <person name="Nicol R."/>
            <person name="Norbu N."/>
            <person name="Norbu C."/>
            <person name="Novod N."/>
            <person name="Nyima T."/>
            <person name="Olandt P."/>
            <person name="O'Neill B."/>
            <person name="O'Neill K."/>
            <person name="Osman S."/>
            <person name="Oyono L."/>
            <person name="Patti C."/>
            <person name="Perrin D."/>
            <person name="Phunkhang P."/>
            <person name="Pierre F."/>
            <person name="Priest M."/>
            <person name="Rachupka A."/>
            <person name="Raghuraman S."/>
            <person name="Rameau R."/>
            <person name="Ray V."/>
            <person name="Raymond C."/>
            <person name="Rege F."/>
            <person name="Rise C."/>
            <person name="Rogers J."/>
            <person name="Rogov P."/>
            <person name="Sahalie J."/>
            <person name="Settipalli S."/>
            <person name="Sharpe T."/>
            <person name="Shea T."/>
            <person name="Sheehan M."/>
            <person name="Sherpa N."/>
            <person name="Shi J."/>
            <person name="Shih D."/>
            <person name="Sloan J."/>
            <person name="Smith C."/>
            <person name="Sparrow T."/>
            <person name="Stalker J."/>
            <person name="Stange-Thomann N."/>
            <person name="Stavropoulos S."/>
            <person name="Stone C."/>
            <person name="Stone S."/>
            <person name="Sykes S."/>
            <person name="Tchuinga P."/>
            <person name="Tenzing P."/>
            <person name="Tesfaye S."/>
            <person name="Thoulutsang D."/>
            <person name="Thoulutsang Y."/>
            <person name="Topham K."/>
            <person name="Topping I."/>
            <person name="Tsamla T."/>
            <person name="Vassiliev H."/>
            <person name="Venkataraman V."/>
            <person name="Vo A."/>
            <person name="Wangchuk T."/>
            <person name="Wangdi T."/>
            <person name="Weiand M."/>
            <person name="Wilkinson J."/>
            <person name="Wilson A."/>
            <person name="Yadav S."/>
            <person name="Yang S."/>
            <person name="Yang X."/>
            <person name="Young G."/>
            <person name="Yu Q."/>
            <person name="Zainoun J."/>
            <person name="Zembek L."/>
            <person name="Zimmer A."/>
            <person name="Lander E.S."/>
        </authorList>
    </citation>
    <scope>NUCLEOTIDE SEQUENCE [LARGE SCALE GENOMIC DNA]</scope>
    <source>
        <strain evidence="9">Boxer</strain>
    </source>
</reference>
<dbReference type="GO" id="GO:0005743">
    <property type="term" value="C:mitochondrial inner membrane"/>
    <property type="evidence" value="ECO:0007669"/>
    <property type="project" value="UniProtKB-SubCell"/>
</dbReference>
<sequence length="67" mass="7679">MPAGVSWATFLKTFAASLLTMCAEAKGVQRYHRLDLTILEIPPKPREFKMKLLGMKKTHHEPQISRQ</sequence>
<evidence type="ECO:0000256" key="4">
    <source>
        <dbReference type="ARBA" id="ARBA00022989"/>
    </source>
</evidence>
<feature type="chain" id="PRO_5035733556" description="Secreted protein" evidence="8">
    <location>
        <begin position="26"/>
        <end position="67"/>
    </location>
</feature>
<proteinExistence type="inferred from homology"/>
<dbReference type="InterPro" id="IPR027858">
    <property type="entry name" value="BRAWNIN"/>
</dbReference>
<evidence type="ECO:0000313" key="9">
    <source>
        <dbReference type="Ensembl" id="ENSCAFP00000054099.2"/>
    </source>
</evidence>
<evidence type="ECO:0000256" key="2">
    <source>
        <dbReference type="ARBA" id="ARBA00022692"/>
    </source>
</evidence>
<keyword evidence="5" id="KW-0496">Mitochondrion</keyword>
<evidence type="ECO:0008006" key="11">
    <source>
        <dbReference type="Google" id="ProtNLM"/>
    </source>
</evidence>
<keyword evidence="2" id="KW-0812">Transmembrane</keyword>
<dbReference type="Ensembl" id="ENSCAFT00000061377.2">
    <property type="protein sequence ID" value="ENSCAFP00000054099.2"/>
    <property type="gene ID" value="ENSCAFG00000042460.2"/>
</dbReference>
<comment type="similarity">
    <text evidence="7">Belongs to the UQCC6 family.</text>
</comment>
<dbReference type="PANTHER" id="PTHR28492:SF1">
    <property type="entry name" value="UBIQUINOL-CYTOCHROME-C REDUCTASE COMPLEX ASSEMBLY FACTOR 6"/>
    <property type="match status" value="1"/>
</dbReference>
<protein>
    <recommendedName>
        <fullName evidence="11">Secreted protein</fullName>
    </recommendedName>
</protein>
<evidence type="ECO:0000256" key="7">
    <source>
        <dbReference type="ARBA" id="ARBA00044944"/>
    </source>
</evidence>
<evidence type="ECO:0000313" key="10">
    <source>
        <dbReference type="Proteomes" id="UP000002254"/>
    </source>
</evidence>
<reference evidence="9" key="2">
    <citation type="submission" date="2025-08" db="UniProtKB">
        <authorList>
            <consortium name="Ensembl"/>
        </authorList>
    </citation>
    <scope>IDENTIFICATION</scope>
</reference>
<dbReference type="GO" id="GO:0034551">
    <property type="term" value="P:mitochondrial respiratory chain complex III assembly"/>
    <property type="evidence" value="ECO:0007669"/>
    <property type="project" value="InterPro"/>
</dbReference>
<keyword evidence="4" id="KW-1133">Transmembrane helix</keyword>
<evidence type="ECO:0000256" key="5">
    <source>
        <dbReference type="ARBA" id="ARBA00023128"/>
    </source>
</evidence>